<dbReference type="Proteomes" id="UP000654075">
    <property type="component" value="Unassembled WGS sequence"/>
</dbReference>
<dbReference type="SUPFAM" id="SSF53901">
    <property type="entry name" value="Thiolase-like"/>
    <property type="match status" value="2"/>
</dbReference>
<evidence type="ECO:0000256" key="1">
    <source>
        <dbReference type="ARBA" id="ARBA00005531"/>
    </source>
</evidence>
<dbReference type="InterPro" id="IPR001099">
    <property type="entry name" value="Chalcone/stilbene_synt_N"/>
</dbReference>
<comment type="similarity">
    <text evidence="1">Belongs to the thiolase-like superfamily. Chalcone/stilbene synthases family.</text>
</comment>
<feature type="compositionally biased region" description="Polar residues" evidence="3">
    <location>
        <begin position="930"/>
        <end position="942"/>
    </location>
</feature>
<dbReference type="InterPro" id="IPR016039">
    <property type="entry name" value="Thiolase-like"/>
</dbReference>
<protein>
    <submittedName>
        <fullName evidence="7">Uncharacterized protein</fullName>
    </submittedName>
</protein>
<evidence type="ECO:0000313" key="8">
    <source>
        <dbReference type="Proteomes" id="UP000654075"/>
    </source>
</evidence>
<dbReference type="PANTHER" id="PTHR11877:SF46">
    <property type="entry name" value="TYPE III POLYKETIDE SYNTHASE A"/>
    <property type="match status" value="1"/>
</dbReference>
<dbReference type="GO" id="GO:0016747">
    <property type="term" value="F:acyltransferase activity, transferring groups other than amino-acyl groups"/>
    <property type="evidence" value="ECO:0007669"/>
    <property type="project" value="InterPro"/>
</dbReference>
<dbReference type="EMBL" id="CAJNNV010001735">
    <property type="protein sequence ID" value="CAE8585694.1"/>
    <property type="molecule type" value="Genomic_DNA"/>
</dbReference>
<sequence>MNKAFILGTGAAFGNHYTTEEMKAAFRRQRLAAGDTECDLDFADRVLDACGFDMHSVALPLEDVFRRMSRSEYLEHRMTALIDLAQKAAENALAMWGGRRSDITHLCWGTMTGAMHSPTIDILLTKRLGLSCDVERTSVEGMGCLTGYRLLNIGRQIAKGNPNARVLVVEGDLRSAIGNSLPDHAGRADIVAASLFRDAASAAVVSGEKLAEGERACYDLICGKSRIVEGTEHLVDYRELDCGEIRLYLHKELPNAVGLAEPAFIKALIAEARASKADPPEVTEMDIACHTGGPRVLHEVAKAADATDEQLAASWAVMKAHGNLSSASNLSVLDYQNRAVENGRQWVLCLAMGPGVCIEGLLLQRSAASIFEAKEDEEGKDRALRGEAQKRPSQKWNRPRAEGLAAHGVCNMGAWNQNDLAKYGLASCGTPGAPACEKCNAQPWPSNRSRTLRKEVRTLSRAELQAFEQGRTLYGPDFHSLPYLSAKHYSAAFSPAGDALHFGSGLMPGHAFEILETEASLLAICKGLYAAAAAGCPLRGLPYWEWTADCSPAVAPDQDPNQCTSAGPLSARFFEIFGSKSGNYSESGALTDGCFANFPAIRAEEAAPLIPEAFAREMSDRCRHEKWCVPPSPGVLPGLGNSAGFFRSPQNANKNPKVTRGPFPLEDVHNSLYTLDSEAWDRCARVDAGHHAGFQCIEFAGSMHSPDYTNNGVGQHGMVHIFLGGMLLPGDGRPSRENIEQWKRGKPKPCHPLDMGDPSGLASRGACSFSRGFSDNADTAASPAEPLFFMLHSNLERLRLLRMKQASPELAARYYDYPAAVSVSPHTATLLNHVVNGNYATSRSAEAGFPFKLGHLMGEGAPAGANTYADAMCWLSPSAAPYEYDTLDAWQGDGDSRKQEMELQLSEGPVDCGMEDEEDKQSAGCRFSRPSPTQGASRRVPTDNQVTKLVKVQETSRVLLLTKLVLNNEDQAGSDVISQLESPHRIRIKDWESGSGGTGGGAKNTLDEWASMEGVQGCAFMSLSMPLPEGTSGHTSAMPHRVARRVRCCRRREEHHGRMGLLACKNIKDQNGLNVLYRLEAALVVVDQSGNNVTKTCGTFVKVHVHGMTGQIEARAGEEVLCALANLPNTDEGVAELKGDLDFGTLFLNRSTGYVQREVKADKSNPEIMYVNDMVRAATPSMFASTLLPMETSMKPYNEVNVKALVPRSSQARFDLEPGRLALVAVAACEYTEAGKFATVSEDVRDA</sequence>
<reference evidence="7" key="1">
    <citation type="submission" date="2021-02" db="EMBL/GenBank/DDBJ databases">
        <authorList>
            <person name="Dougan E. K."/>
            <person name="Rhodes N."/>
            <person name="Thang M."/>
            <person name="Chan C."/>
        </authorList>
    </citation>
    <scope>NUCLEOTIDE SEQUENCE</scope>
</reference>
<dbReference type="InterPro" id="IPR002227">
    <property type="entry name" value="Tyrosinase_Cu-bd"/>
</dbReference>
<keyword evidence="2" id="KW-0808">Transferase</keyword>
<comment type="caution">
    <text evidence="7">The sequence shown here is derived from an EMBL/GenBank/DDBJ whole genome shotgun (WGS) entry which is preliminary data.</text>
</comment>
<evidence type="ECO:0000256" key="2">
    <source>
        <dbReference type="ARBA" id="ARBA00022679"/>
    </source>
</evidence>
<evidence type="ECO:0000313" key="7">
    <source>
        <dbReference type="EMBL" id="CAE8585694.1"/>
    </source>
</evidence>
<dbReference type="PANTHER" id="PTHR11877">
    <property type="entry name" value="HYDROXYMETHYLGLUTARYL-COA SYNTHASE"/>
    <property type="match status" value="1"/>
</dbReference>
<dbReference type="Pfam" id="PF00264">
    <property type="entry name" value="Tyrosinase"/>
    <property type="match status" value="1"/>
</dbReference>
<evidence type="ECO:0000259" key="6">
    <source>
        <dbReference type="Pfam" id="PF02797"/>
    </source>
</evidence>
<organism evidence="7 8">
    <name type="scientific">Polarella glacialis</name>
    <name type="common">Dinoflagellate</name>
    <dbReference type="NCBI Taxonomy" id="89957"/>
    <lineage>
        <taxon>Eukaryota</taxon>
        <taxon>Sar</taxon>
        <taxon>Alveolata</taxon>
        <taxon>Dinophyceae</taxon>
        <taxon>Suessiales</taxon>
        <taxon>Suessiaceae</taxon>
        <taxon>Polarella</taxon>
    </lineage>
</organism>
<dbReference type="Pfam" id="PF00195">
    <property type="entry name" value="Chal_sti_synt_N"/>
    <property type="match status" value="1"/>
</dbReference>
<dbReference type="Gene3D" id="3.40.47.10">
    <property type="match status" value="2"/>
</dbReference>
<proteinExistence type="inferred from homology"/>
<evidence type="ECO:0000259" key="4">
    <source>
        <dbReference type="Pfam" id="PF00195"/>
    </source>
</evidence>
<keyword evidence="8" id="KW-1185">Reference proteome</keyword>
<dbReference type="OrthoDB" id="329835at2759"/>
<feature type="domain" description="Chalcone/stilbene synthase C-terminal" evidence="6">
    <location>
        <begin position="221"/>
        <end position="364"/>
    </location>
</feature>
<dbReference type="Gene3D" id="1.10.1280.10">
    <property type="entry name" value="Di-copper center containing domain from catechol oxidase"/>
    <property type="match status" value="1"/>
</dbReference>
<feature type="compositionally biased region" description="Basic and acidic residues" evidence="3">
    <location>
        <begin position="377"/>
        <end position="390"/>
    </location>
</feature>
<dbReference type="InterPro" id="IPR012328">
    <property type="entry name" value="Chalcone/stilbene_synt_C"/>
</dbReference>
<dbReference type="AlphaFoldDB" id="A0A813DDP5"/>
<feature type="region of interest" description="Disordered" evidence="3">
    <location>
        <begin position="374"/>
        <end position="400"/>
    </location>
</feature>
<accession>A0A813DDP5</accession>
<dbReference type="GO" id="GO:0016491">
    <property type="term" value="F:oxidoreductase activity"/>
    <property type="evidence" value="ECO:0007669"/>
    <property type="project" value="InterPro"/>
</dbReference>
<evidence type="ECO:0000259" key="5">
    <source>
        <dbReference type="Pfam" id="PF00264"/>
    </source>
</evidence>
<feature type="region of interest" description="Disordered" evidence="3">
    <location>
        <begin position="910"/>
        <end position="942"/>
    </location>
</feature>
<evidence type="ECO:0000256" key="3">
    <source>
        <dbReference type="SAM" id="MobiDB-lite"/>
    </source>
</evidence>
<dbReference type="SUPFAM" id="SSF48056">
    <property type="entry name" value="Di-copper centre-containing domain"/>
    <property type="match status" value="1"/>
</dbReference>
<dbReference type="Pfam" id="PF02797">
    <property type="entry name" value="Chal_sti_synt_C"/>
    <property type="match status" value="1"/>
</dbReference>
<feature type="domain" description="Chalcone/stilbene synthase N-terminal" evidence="4">
    <location>
        <begin position="78"/>
        <end position="206"/>
    </location>
</feature>
<gene>
    <name evidence="7" type="ORF">PGLA1383_LOCUS4598</name>
</gene>
<name>A0A813DDP5_POLGL</name>
<dbReference type="GO" id="GO:0030639">
    <property type="term" value="P:polyketide biosynthetic process"/>
    <property type="evidence" value="ECO:0007669"/>
    <property type="project" value="TreeGrafter"/>
</dbReference>
<feature type="domain" description="Tyrosinase copper-binding" evidence="5">
    <location>
        <begin position="536"/>
        <end position="798"/>
    </location>
</feature>
<dbReference type="InterPro" id="IPR011141">
    <property type="entry name" value="Polyketide_synthase_type-III"/>
</dbReference>
<dbReference type="InterPro" id="IPR008922">
    <property type="entry name" value="Di-copper_centre_dom_sf"/>
</dbReference>